<feature type="transmembrane region" description="Helical" evidence="1">
    <location>
        <begin position="146"/>
        <end position="166"/>
    </location>
</feature>
<organism evidence="3 4">
    <name type="scientific">Cellulosilyticum lentocellum (strain ATCC 49066 / DSM 5427 / NCIMB 11756 / RHM5)</name>
    <name type="common">Clostridium lentocellum</name>
    <dbReference type="NCBI Taxonomy" id="642492"/>
    <lineage>
        <taxon>Bacteria</taxon>
        <taxon>Bacillati</taxon>
        <taxon>Bacillota</taxon>
        <taxon>Clostridia</taxon>
        <taxon>Lachnospirales</taxon>
        <taxon>Cellulosilyticaceae</taxon>
        <taxon>Cellulosilyticum</taxon>
    </lineage>
</organism>
<dbReference type="PANTHER" id="PTHR34978:SF3">
    <property type="entry name" value="SLR0241 PROTEIN"/>
    <property type="match status" value="1"/>
</dbReference>
<dbReference type="CDD" id="cd07341">
    <property type="entry name" value="M56_BlaR1_MecR1_like"/>
    <property type="match status" value="1"/>
</dbReference>
<dbReference type="Pfam" id="PF05569">
    <property type="entry name" value="Peptidase_M56"/>
    <property type="match status" value="1"/>
</dbReference>
<proteinExistence type="predicted"/>
<gene>
    <name evidence="3" type="ordered locus">Clole_3675</name>
</gene>
<evidence type="ECO:0000256" key="1">
    <source>
        <dbReference type="SAM" id="Phobius"/>
    </source>
</evidence>
<dbReference type="HOGENOM" id="CLU_390672_0_0_9"/>
<name>F2JH18_CELLD</name>
<reference evidence="3 4" key="1">
    <citation type="journal article" date="2011" name="J. Bacteriol.">
        <title>Complete genome sequence of the cellulose-degrading bacterium Cellulosilyticum lentocellum.</title>
        <authorList>
            <consortium name="US DOE Joint Genome Institute"/>
            <person name="Miller D.A."/>
            <person name="Suen G."/>
            <person name="Bruce D."/>
            <person name="Copeland A."/>
            <person name="Cheng J.F."/>
            <person name="Detter C."/>
            <person name="Goodwin L.A."/>
            <person name="Han C.S."/>
            <person name="Hauser L.J."/>
            <person name="Land M.L."/>
            <person name="Lapidus A."/>
            <person name="Lucas S."/>
            <person name="Meincke L."/>
            <person name="Pitluck S."/>
            <person name="Tapia R."/>
            <person name="Teshima H."/>
            <person name="Woyke T."/>
            <person name="Fox B.G."/>
            <person name="Angert E.R."/>
            <person name="Currie C.R."/>
        </authorList>
    </citation>
    <scope>NUCLEOTIDE SEQUENCE [LARGE SCALE GENOMIC DNA]</scope>
    <source>
        <strain evidence="4">ATCC 49066 / DSM 5427 / NCIMB 11756 / RHM5</strain>
    </source>
</reference>
<keyword evidence="4" id="KW-1185">Reference proteome</keyword>
<dbReference type="InterPro" id="IPR052173">
    <property type="entry name" value="Beta-lactam_resp_regulator"/>
</dbReference>
<dbReference type="RefSeq" id="WP_013658634.1">
    <property type="nucleotide sequence ID" value="NC_015275.1"/>
</dbReference>
<evidence type="ECO:0000259" key="2">
    <source>
        <dbReference type="Pfam" id="PF05569"/>
    </source>
</evidence>
<dbReference type="Proteomes" id="UP000008467">
    <property type="component" value="Chromosome"/>
</dbReference>
<dbReference type="EMBL" id="CP002582">
    <property type="protein sequence ID" value="ADZ85358.1"/>
    <property type="molecule type" value="Genomic_DNA"/>
</dbReference>
<dbReference type="KEGG" id="cle:Clole_3675"/>
<dbReference type="STRING" id="642492.Clole_3675"/>
<dbReference type="InterPro" id="IPR008756">
    <property type="entry name" value="Peptidase_M56"/>
</dbReference>
<keyword evidence="1" id="KW-0472">Membrane</keyword>
<sequence>MLGEVWLSTIDLSIVIGGMIIVLLMLRSFLYKKIALKWWYGIWLVLAIRLLIPFNWGAQMNLIQIGESLFKNYQQEEILAQSIDASQAEALVGLTTEKDSTNEKLSSSLTSNDSINKGKLEHQIEDLKMGDNSKYVESTLKLLLSYFWLIGSTLFLSYHLVLYLSFRKSCKRWNQTSRDQVINQVFKEICRELHITKPIEIQVCKKIDSPMVMGYWRPNILIPSKKYEEQELYFILKHELLHYKYGDLWYKLLLISVRGIHWFNPLVHIMAKYAEEDLEVVCDSRVLKGEVPETKKSYMEVILKVADSSHQKSISLSTQFRGNKQTLKQRFEVIVNGHKKKKGLVTFIMVTCIGLVSGCVGITREVAKPLEKASIEDIGEKDLKLESQQPTGVIKEETEDKQVLMISGYEIRVPEQWTIQNFNQGDSEGQDVYSSINWLYKDNQRMGGVRLINNKISMEDAFNVFGLPVKGREIEQTSIQGYSVPLIETQYKKDGKTSYIQYVFYDLPNPPPYGYALFFDLEQVNKEEINQILSSFKTPDLGEDLDKLPQKNRKPLTLEEAKTSATYRVGIKDGTEEAFNWDKLDNFIENQKKGIPDQLDVLTYIETENGLVIKDWYYIIFDGQVARSFGYYMLDDGNYTYDNMPIIFSKILKKYYPQESIITYRLVGEDGDEENTMRFFQVSTTKSTKDSFETTKEEKATYILLK</sequence>
<accession>F2JH18</accession>
<keyword evidence="1" id="KW-1133">Transmembrane helix</keyword>
<feature type="transmembrane region" description="Helical" evidence="1">
    <location>
        <begin position="6"/>
        <end position="26"/>
    </location>
</feature>
<protein>
    <submittedName>
        <fullName evidence="3">Peptidase M56 BlaR1</fullName>
    </submittedName>
</protein>
<feature type="domain" description="Peptidase M56" evidence="2">
    <location>
        <begin position="10"/>
        <end position="334"/>
    </location>
</feature>
<dbReference type="PANTHER" id="PTHR34978">
    <property type="entry name" value="POSSIBLE SENSOR-TRANSDUCER PROTEIN BLAR"/>
    <property type="match status" value="1"/>
</dbReference>
<feature type="transmembrane region" description="Helical" evidence="1">
    <location>
        <begin position="38"/>
        <end position="56"/>
    </location>
</feature>
<evidence type="ECO:0000313" key="3">
    <source>
        <dbReference type="EMBL" id="ADZ85358.1"/>
    </source>
</evidence>
<dbReference type="AlphaFoldDB" id="F2JH18"/>
<dbReference type="eggNOG" id="COG4219">
    <property type="taxonomic scope" value="Bacteria"/>
</dbReference>
<feature type="transmembrane region" description="Helical" evidence="1">
    <location>
        <begin position="344"/>
        <end position="363"/>
    </location>
</feature>
<keyword evidence="1" id="KW-0812">Transmembrane</keyword>
<evidence type="ECO:0000313" key="4">
    <source>
        <dbReference type="Proteomes" id="UP000008467"/>
    </source>
</evidence>